<evidence type="ECO:0000313" key="2">
    <source>
        <dbReference type="Proteomes" id="UP000240009"/>
    </source>
</evidence>
<gene>
    <name evidence="1" type="ORF">C5Y96_10145</name>
</gene>
<dbReference type="Proteomes" id="UP000240009">
    <property type="component" value="Unassembled WGS sequence"/>
</dbReference>
<dbReference type="EMBL" id="PUIA01000035">
    <property type="protein sequence ID" value="PQO33207.1"/>
    <property type="molecule type" value="Genomic_DNA"/>
</dbReference>
<comment type="caution">
    <text evidence="1">The sequence shown here is derived from an EMBL/GenBank/DDBJ whole genome shotgun (WGS) entry which is preliminary data.</text>
</comment>
<organism evidence="1 2">
    <name type="scientific">Blastopirellula marina</name>
    <dbReference type="NCBI Taxonomy" id="124"/>
    <lineage>
        <taxon>Bacteria</taxon>
        <taxon>Pseudomonadati</taxon>
        <taxon>Planctomycetota</taxon>
        <taxon>Planctomycetia</taxon>
        <taxon>Pirellulales</taxon>
        <taxon>Pirellulaceae</taxon>
        <taxon>Blastopirellula</taxon>
    </lineage>
</organism>
<sequence length="78" mass="8213">MVPATIDQASLVLAAEIVRIVLESRGLGVATATAQVLHVQEVEMAIVPVSIDQARVIVQASPALEEAIRASRVPAKMI</sequence>
<name>A0A2S8FM31_9BACT</name>
<proteinExistence type="predicted"/>
<dbReference type="AlphaFoldDB" id="A0A2S8FM31"/>
<protein>
    <submittedName>
        <fullName evidence="1">Uncharacterized protein</fullName>
    </submittedName>
</protein>
<accession>A0A2S8FM31</accession>
<reference evidence="1 2" key="1">
    <citation type="submission" date="2018-02" db="EMBL/GenBank/DDBJ databases">
        <title>Comparative genomes isolates from brazilian mangrove.</title>
        <authorList>
            <person name="Araujo J.E."/>
            <person name="Taketani R.G."/>
            <person name="Silva M.C.P."/>
            <person name="Loureco M.V."/>
            <person name="Andreote F.D."/>
        </authorList>
    </citation>
    <scope>NUCLEOTIDE SEQUENCE [LARGE SCALE GENOMIC DNA]</scope>
    <source>
        <strain evidence="1 2">HEX-2 MGV</strain>
    </source>
</reference>
<evidence type="ECO:0000313" key="1">
    <source>
        <dbReference type="EMBL" id="PQO33207.1"/>
    </source>
</evidence>